<protein>
    <submittedName>
        <fullName evidence="1">Uncharacterized protein</fullName>
    </submittedName>
</protein>
<accession>A0A7X0IU54</accession>
<reference evidence="1 2" key="1">
    <citation type="submission" date="2020-08" db="EMBL/GenBank/DDBJ databases">
        <title>Genomic Encyclopedia of Type Strains, Phase IV (KMG-V): Genome sequencing to study the core and pangenomes of soil and plant-associated prokaryotes.</title>
        <authorList>
            <person name="Whitman W."/>
        </authorList>
    </citation>
    <scope>NUCLEOTIDE SEQUENCE [LARGE SCALE GENOMIC DNA]</scope>
    <source>
        <strain evidence="1 2">SEMIA 4060</strain>
    </source>
</reference>
<organism evidence="1 2">
    <name type="scientific">Rhizobium lusitanum</name>
    <dbReference type="NCBI Taxonomy" id="293958"/>
    <lineage>
        <taxon>Bacteria</taxon>
        <taxon>Pseudomonadati</taxon>
        <taxon>Pseudomonadota</taxon>
        <taxon>Alphaproteobacteria</taxon>
        <taxon>Hyphomicrobiales</taxon>
        <taxon>Rhizobiaceae</taxon>
        <taxon>Rhizobium/Agrobacterium group</taxon>
        <taxon>Rhizobium</taxon>
    </lineage>
</organism>
<comment type="caution">
    <text evidence="1">The sequence shown here is derived from an EMBL/GenBank/DDBJ whole genome shotgun (WGS) entry which is preliminary data.</text>
</comment>
<evidence type="ECO:0000313" key="1">
    <source>
        <dbReference type="EMBL" id="MBB6486778.1"/>
    </source>
</evidence>
<name>A0A7X0IU54_9HYPH</name>
<gene>
    <name evidence="1" type="ORF">GGD46_004077</name>
</gene>
<sequence length="52" mass="5921">MKTGLVVTAPPVSESEPVSKDAAWTIDDWESHFEWLSRRTLSNEGETGIRRF</sequence>
<evidence type="ECO:0000313" key="2">
    <source>
        <dbReference type="Proteomes" id="UP000565576"/>
    </source>
</evidence>
<dbReference type="Proteomes" id="UP000565576">
    <property type="component" value="Unassembled WGS sequence"/>
</dbReference>
<dbReference type="EMBL" id="JACHBG010000009">
    <property type="protein sequence ID" value="MBB6486778.1"/>
    <property type="molecule type" value="Genomic_DNA"/>
</dbReference>
<proteinExistence type="predicted"/>
<dbReference type="AlphaFoldDB" id="A0A7X0IU54"/>